<gene>
    <name evidence="9" type="ORF">FE784_21420</name>
</gene>
<keyword evidence="6" id="KW-0326">Glycosidase</keyword>
<evidence type="ECO:0000259" key="8">
    <source>
        <dbReference type="Pfam" id="PF23764"/>
    </source>
</evidence>
<dbReference type="Pfam" id="PF23763">
    <property type="entry name" value="Beta-barrel_GLAA-B_I"/>
    <property type="match status" value="1"/>
</dbReference>
<dbReference type="SUPFAM" id="SSF51126">
    <property type="entry name" value="Pectin lyase-like"/>
    <property type="match status" value="1"/>
</dbReference>
<dbReference type="GO" id="GO:0004557">
    <property type="term" value="F:alpha-galactosidase activity"/>
    <property type="evidence" value="ECO:0007669"/>
    <property type="project" value="UniProtKB-EC"/>
</dbReference>
<keyword evidence="3" id="KW-0732">Signal</keyword>
<accession>A0A5C4T6B9</accession>
<feature type="domain" description="GLAA-B beta-barrel" evidence="7">
    <location>
        <begin position="122"/>
        <end position="216"/>
    </location>
</feature>
<evidence type="ECO:0000313" key="9">
    <source>
        <dbReference type="EMBL" id="TNJ64180.1"/>
    </source>
</evidence>
<dbReference type="Pfam" id="PF23764">
    <property type="entry name" value="Beta-barrel_GLAA-B_II"/>
    <property type="match status" value="1"/>
</dbReference>
<name>A0A5C4T6B9_9BACL</name>
<evidence type="ECO:0000256" key="1">
    <source>
        <dbReference type="ARBA" id="ARBA00001255"/>
    </source>
</evidence>
<dbReference type="InterPro" id="IPR056441">
    <property type="entry name" value="Beta-barrel_GLAA-B_II"/>
</dbReference>
<keyword evidence="4" id="KW-0677">Repeat</keyword>
<comment type="catalytic activity">
    <reaction evidence="1">
        <text>Hydrolysis of terminal, non-reducing alpha-D-galactose residues in alpha-D-galactosides, including galactose oligosaccharides, galactomannans and galactolipids.</text>
        <dbReference type="EC" id="3.2.1.22"/>
    </reaction>
</comment>
<dbReference type="OrthoDB" id="9807299at2"/>
<protein>
    <recommendedName>
        <fullName evidence="11">Right-handed parallel beta-helix repeat-containing protein</fullName>
    </recommendedName>
</protein>
<comment type="catalytic activity">
    <reaction evidence="2">
        <text>Hydrolysis of terminal, non-reducing branched (1-&gt;3)-alpha-D-galactosidic residues, producing free D-galactose.</text>
        <dbReference type="EC" id="3.2.1.n1"/>
    </reaction>
</comment>
<evidence type="ECO:0000256" key="2">
    <source>
        <dbReference type="ARBA" id="ARBA00001271"/>
    </source>
</evidence>
<proteinExistence type="predicted"/>
<comment type="caution">
    <text evidence="9">The sequence shown here is derived from an EMBL/GenBank/DDBJ whole genome shotgun (WGS) entry which is preliminary data.</text>
</comment>
<evidence type="ECO:0000256" key="4">
    <source>
        <dbReference type="ARBA" id="ARBA00022737"/>
    </source>
</evidence>
<dbReference type="EMBL" id="VDCQ01000032">
    <property type="protein sequence ID" value="TNJ64180.1"/>
    <property type="molecule type" value="Genomic_DNA"/>
</dbReference>
<evidence type="ECO:0000256" key="3">
    <source>
        <dbReference type="ARBA" id="ARBA00022729"/>
    </source>
</evidence>
<evidence type="ECO:0000313" key="10">
    <source>
        <dbReference type="Proteomes" id="UP000307943"/>
    </source>
</evidence>
<evidence type="ECO:0008006" key="11">
    <source>
        <dbReference type="Google" id="ProtNLM"/>
    </source>
</evidence>
<reference evidence="9 10" key="1">
    <citation type="submission" date="2019-05" db="EMBL/GenBank/DDBJ databases">
        <title>We sequenced the genome of Paenibacillus hemerocallicola KCTC 33185 for further insight into its adaptation and study the phylogeny of Paenibacillus.</title>
        <authorList>
            <person name="Narsing Rao M.P."/>
        </authorList>
    </citation>
    <scope>NUCLEOTIDE SEQUENCE [LARGE SCALE GENOMIC DNA]</scope>
    <source>
        <strain evidence="9 10">KCTC 33185</strain>
    </source>
</reference>
<dbReference type="InterPro" id="IPR011050">
    <property type="entry name" value="Pectin_lyase_fold/virulence"/>
</dbReference>
<dbReference type="RefSeq" id="WP_139604280.1">
    <property type="nucleotide sequence ID" value="NZ_VDCQ01000032.1"/>
</dbReference>
<dbReference type="SMART" id="SM00710">
    <property type="entry name" value="PbH1"/>
    <property type="match status" value="4"/>
</dbReference>
<dbReference type="Gene3D" id="2.160.20.10">
    <property type="entry name" value="Single-stranded right-handed beta-helix, Pectin lyase-like"/>
    <property type="match status" value="2"/>
</dbReference>
<dbReference type="InterPro" id="IPR057275">
    <property type="entry name" value="Beta-barrel_GLAA-B_I"/>
</dbReference>
<dbReference type="InterPro" id="IPR006626">
    <property type="entry name" value="PbH1"/>
</dbReference>
<keyword evidence="10" id="KW-1185">Reference proteome</keyword>
<evidence type="ECO:0000256" key="6">
    <source>
        <dbReference type="ARBA" id="ARBA00023295"/>
    </source>
</evidence>
<dbReference type="Proteomes" id="UP000307943">
    <property type="component" value="Unassembled WGS sequence"/>
</dbReference>
<dbReference type="AlphaFoldDB" id="A0A5C4T6B9"/>
<evidence type="ECO:0000256" key="5">
    <source>
        <dbReference type="ARBA" id="ARBA00022801"/>
    </source>
</evidence>
<sequence>MRIGMESYGLKQGGEQDATLAVIEALLACRSAEGPNTLVFPKGIYHFRPEMAVERHLYMTNHDQGGTRRIAFHLCDHTDLTIDGQGSEFIFHGSIIPFLLDHAEHIVLKRFAIDWERPMFEQGTVADTGEGTFDIRLREGTSYDAADGMLFFEYGGSKLPVWGLHDLDPVTMAHAYQSGDRLSWSSFKKLRIYEIGPGLVRVSGKLSHMPLAGNVIGMRFGRRENPGIFVKNSSDIRVEKVAIYHAPGMGLVAQRSTDIVLREFDVKPRPGSGRPFSATADATHFTNCRGSILMEHCLFENQLDDPCNVHGIYAQISEQLTDRAIVVKLREPMTKGVEMAVAGDLMRTVRGDSLLAYGEAVVESADVLNSDYQLIRFRGSLPKELKVGDVVENATWNPDLTVRHCTARANRARGFLITTPGKVLLEHNTISAPGAAVKISGDASSWFESGAVNDVTIRDNLFLASNYCCPDWGRAVIDIDPELERPEAYGGCYHRNIRIEHNEFRTFDIGLVYGHSVDGFTFRNNRITRTDDYPMHRHMKHSIRLIAARNVEISGNEAPEEYSPVLLGNVERKLSREAIRAHE</sequence>
<dbReference type="InterPro" id="IPR012334">
    <property type="entry name" value="Pectin_lyas_fold"/>
</dbReference>
<organism evidence="9 10">
    <name type="scientific">Paenibacillus hemerocallicola</name>
    <dbReference type="NCBI Taxonomy" id="1172614"/>
    <lineage>
        <taxon>Bacteria</taxon>
        <taxon>Bacillati</taxon>
        <taxon>Bacillota</taxon>
        <taxon>Bacilli</taxon>
        <taxon>Bacillales</taxon>
        <taxon>Paenibacillaceae</taxon>
        <taxon>Paenibacillus</taxon>
    </lineage>
</organism>
<keyword evidence="5" id="KW-0378">Hydrolase</keyword>
<feature type="domain" description="GLAA-B beta-barrel" evidence="8">
    <location>
        <begin position="325"/>
        <end position="391"/>
    </location>
</feature>
<evidence type="ECO:0000259" key="7">
    <source>
        <dbReference type="Pfam" id="PF23763"/>
    </source>
</evidence>